<accession>A0A0D2L6B0</accession>
<organism evidence="1 2">
    <name type="scientific">Hypholoma sublateritium (strain FD-334 SS-4)</name>
    <dbReference type="NCBI Taxonomy" id="945553"/>
    <lineage>
        <taxon>Eukaryota</taxon>
        <taxon>Fungi</taxon>
        <taxon>Dikarya</taxon>
        <taxon>Basidiomycota</taxon>
        <taxon>Agaricomycotina</taxon>
        <taxon>Agaricomycetes</taxon>
        <taxon>Agaricomycetidae</taxon>
        <taxon>Agaricales</taxon>
        <taxon>Agaricineae</taxon>
        <taxon>Strophariaceae</taxon>
        <taxon>Hypholoma</taxon>
    </lineage>
</organism>
<dbReference type="EMBL" id="KN817549">
    <property type="protein sequence ID" value="KJA22472.1"/>
    <property type="molecule type" value="Genomic_DNA"/>
</dbReference>
<evidence type="ECO:0000313" key="1">
    <source>
        <dbReference type="EMBL" id="KJA22472.1"/>
    </source>
</evidence>
<reference evidence="2" key="1">
    <citation type="submission" date="2014-04" db="EMBL/GenBank/DDBJ databases">
        <title>Evolutionary Origins and Diversification of the Mycorrhizal Mutualists.</title>
        <authorList>
            <consortium name="DOE Joint Genome Institute"/>
            <consortium name="Mycorrhizal Genomics Consortium"/>
            <person name="Kohler A."/>
            <person name="Kuo A."/>
            <person name="Nagy L.G."/>
            <person name="Floudas D."/>
            <person name="Copeland A."/>
            <person name="Barry K.W."/>
            <person name="Cichocki N."/>
            <person name="Veneault-Fourrey C."/>
            <person name="LaButti K."/>
            <person name="Lindquist E.A."/>
            <person name="Lipzen A."/>
            <person name="Lundell T."/>
            <person name="Morin E."/>
            <person name="Murat C."/>
            <person name="Riley R."/>
            <person name="Ohm R."/>
            <person name="Sun H."/>
            <person name="Tunlid A."/>
            <person name="Henrissat B."/>
            <person name="Grigoriev I.V."/>
            <person name="Hibbett D.S."/>
            <person name="Martin F."/>
        </authorList>
    </citation>
    <scope>NUCLEOTIDE SEQUENCE [LARGE SCALE GENOMIC DNA]</scope>
    <source>
        <strain evidence="2">FD-334 SS-4</strain>
    </source>
</reference>
<gene>
    <name evidence="1" type="ORF">HYPSUDRAFT_202058</name>
</gene>
<evidence type="ECO:0000313" key="2">
    <source>
        <dbReference type="Proteomes" id="UP000054270"/>
    </source>
</evidence>
<keyword evidence="2" id="KW-1185">Reference proteome</keyword>
<name>A0A0D2L6B0_HYPSF</name>
<proteinExistence type="predicted"/>
<dbReference type="Proteomes" id="UP000054270">
    <property type="component" value="Unassembled WGS sequence"/>
</dbReference>
<protein>
    <submittedName>
        <fullName evidence="1">Uncharacterized protein</fullName>
    </submittedName>
</protein>
<dbReference type="AlphaFoldDB" id="A0A0D2L6B0"/>
<sequence length="94" mass="10150">MTEAIQIAVPMPSKLISLCPTLNEIQTLVLHDETLTRTRVQVQLRTVMEVQVLIVAVGADGDGGDVAADDDDGGDSVQIEDLNKNFHHLGGPFR</sequence>